<protein>
    <recommendedName>
        <fullName evidence="8">MAPEG family protein</fullName>
    </recommendedName>
</protein>
<evidence type="ECO:0000256" key="4">
    <source>
        <dbReference type="ARBA" id="ARBA00023136"/>
    </source>
</evidence>
<evidence type="ECO:0000256" key="3">
    <source>
        <dbReference type="ARBA" id="ARBA00022989"/>
    </source>
</evidence>
<dbReference type="InterPro" id="IPR023352">
    <property type="entry name" value="MAPEG-like_dom_sf"/>
</dbReference>
<evidence type="ECO:0000313" key="7">
    <source>
        <dbReference type="Proteomes" id="UP000006201"/>
    </source>
</evidence>
<evidence type="ECO:0000256" key="2">
    <source>
        <dbReference type="ARBA" id="ARBA00022692"/>
    </source>
</evidence>
<dbReference type="HOGENOM" id="CLU_129387_1_0_6"/>
<feature type="transmembrane region" description="Helical" evidence="5">
    <location>
        <begin position="95"/>
        <end position="116"/>
    </location>
</feature>
<comment type="caution">
    <text evidence="6">The sequence shown here is derived from an EMBL/GenBank/DDBJ whole genome shotgun (WGS) entry which is preliminary data.</text>
</comment>
<dbReference type="InterPro" id="IPR001129">
    <property type="entry name" value="Membr-assoc_MAPEG"/>
</dbReference>
<dbReference type="AlphaFoldDB" id="A4C4U4"/>
<dbReference type="SUPFAM" id="SSF161084">
    <property type="entry name" value="MAPEG domain-like"/>
    <property type="match status" value="1"/>
</dbReference>
<dbReference type="GO" id="GO:0016020">
    <property type="term" value="C:membrane"/>
    <property type="evidence" value="ECO:0007669"/>
    <property type="project" value="UniProtKB-SubCell"/>
</dbReference>
<feature type="transmembrane region" description="Helical" evidence="5">
    <location>
        <begin position="46"/>
        <end position="74"/>
    </location>
</feature>
<evidence type="ECO:0008006" key="8">
    <source>
        <dbReference type="Google" id="ProtNLM"/>
    </source>
</evidence>
<gene>
    <name evidence="6" type="ORF">PTD2_03366</name>
</gene>
<dbReference type="Pfam" id="PF01124">
    <property type="entry name" value="MAPEG"/>
    <property type="match status" value="1"/>
</dbReference>
<keyword evidence="2 5" id="KW-0812">Transmembrane</keyword>
<proteinExistence type="predicted"/>
<keyword evidence="7" id="KW-1185">Reference proteome</keyword>
<organism evidence="6 7">
    <name type="scientific">Pseudoalteromonas tunicata D2</name>
    <dbReference type="NCBI Taxonomy" id="87626"/>
    <lineage>
        <taxon>Bacteria</taxon>
        <taxon>Pseudomonadati</taxon>
        <taxon>Pseudomonadota</taxon>
        <taxon>Gammaproteobacteria</taxon>
        <taxon>Alteromonadales</taxon>
        <taxon>Pseudoalteromonadaceae</taxon>
        <taxon>Pseudoalteromonas</taxon>
    </lineage>
</organism>
<dbReference type="eggNOG" id="COG5331">
    <property type="taxonomic scope" value="Bacteria"/>
</dbReference>
<sequence length="117" mass="13116">MGKRRFAAAKNKQIEMAAFKTMALDNAPEHVIAAGRNFLTQFELPVLFYVAVLMSLQLNLTGWFSVACAGLFVLSRVIHSVIHLGSNDVFKRYKSFVLGAAILLIWWLGMLVQLFVL</sequence>
<evidence type="ECO:0000256" key="5">
    <source>
        <dbReference type="SAM" id="Phobius"/>
    </source>
</evidence>
<keyword evidence="4 5" id="KW-0472">Membrane</keyword>
<evidence type="ECO:0000313" key="6">
    <source>
        <dbReference type="EMBL" id="EAR30576.1"/>
    </source>
</evidence>
<reference evidence="6 7" key="1">
    <citation type="submission" date="2006-02" db="EMBL/GenBank/DDBJ databases">
        <authorList>
            <person name="Moran M.A."/>
            <person name="Kjelleberg S."/>
            <person name="Egan S."/>
            <person name="Saunders N."/>
            <person name="Thomas T."/>
            <person name="Ferriera S."/>
            <person name="Johnson J."/>
            <person name="Kravitz S."/>
            <person name="Halpern A."/>
            <person name="Remington K."/>
            <person name="Beeson K."/>
            <person name="Tran B."/>
            <person name="Rogers Y.-H."/>
            <person name="Friedman R."/>
            <person name="Venter J.C."/>
        </authorList>
    </citation>
    <scope>NUCLEOTIDE SEQUENCE [LARGE SCALE GENOMIC DNA]</scope>
    <source>
        <strain evidence="6 7">D2</strain>
    </source>
</reference>
<evidence type="ECO:0000256" key="1">
    <source>
        <dbReference type="ARBA" id="ARBA00004370"/>
    </source>
</evidence>
<dbReference type="EMBL" id="AAOH01000001">
    <property type="protein sequence ID" value="EAR30576.1"/>
    <property type="molecule type" value="Genomic_DNA"/>
</dbReference>
<dbReference type="Proteomes" id="UP000006201">
    <property type="component" value="Unassembled WGS sequence"/>
</dbReference>
<accession>A4C4U4</accession>
<dbReference type="STRING" id="87626.PTD2_03366"/>
<keyword evidence="3 5" id="KW-1133">Transmembrane helix</keyword>
<dbReference type="Gene3D" id="1.20.120.550">
    <property type="entry name" value="Membrane associated eicosanoid/glutathione metabolism-like domain"/>
    <property type="match status" value="1"/>
</dbReference>
<name>A4C4U4_9GAMM</name>
<comment type="subcellular location">
    <subcellularLocation>
        <location evidence="1">Membrane</location>
    </subcellularLocation>
</comment>